<keyword evidence="5" id="KW-1134">Transmembrane beta strand</keyword>
<evidence type="ECO:0000313" key="13">
    <source>
        <dbReference type="Proteomes" id="UP000004736"/>
    </source>
</evidence>
<dbReference type="AlphaFoldDB" id="C9LPS8"/>
<evidence type="ECO:0000256" key="7">
    <source>
        <dbReference type="ARBA" id="ARBA00022729"/>
    </source>
</evidence>
<dbReference type="SUPFAM" id="SSF54523">
    <property type="entry name" value="Pili subunits"/>
    <property type="match status" value="1"/>
</dbReference>
<comment type="subcellular location">
    <subcellularLocation>
        <location evidence="2">Cell outer membrane</location>
    </subcellularLocation>
    <subcellularLocation>
        <location evidence="1">Cell surface</location>
    </subcellularLocation>
</comment>
<dbReference type="EMBL" id="ACIM02000001">
    <property type="protein sequence ID" value="EEW97564.1"/>
    <property type="molecule type" value="Genomic_DNA"/>
</dbReference>
<evidence type="ECO:0000256" key="10">
    <source>
        <dbReference type="ARBA" id="ARBA00023237"/>
    </source>
</evidence>
<evidence type="ECO:0000256" key="6">
    <source>
        <dbReference type="ARBA" id="ARBA00022692"/>
    </source>
</evidence>
<dbReference type="HOGENOM" id="CLU_017704_0_0_9"/>
<dbReference type="PROSITE" id="PS51272">
    <property type="entry name" value="SLH"/>
    <property type="match status" value="1"/>
</dbReference>
<dbReference type="Pfam" id="PF00395">
    <property type="entry name" value="SLH"/>
    <property type="match status" value="1"/>
</dbReference>
<keyword evidence="7" id="KW-0732">Signal</keyword>
<dbReference type="Pfam" id="PF05658">
    <property type="entry name" value="YadA_head"/>
    <property type="match status" value="10"/>
</dbReference>
<keyword evidence="6" id="KW-0812">Transmembrane</keyword>
<dbReference type="PANTHER" id="PTHR43308">
    <property type="entry name" value="OUTER MEMBRANE PROTEIN ALPHA-RELATED"/>
    <property type="match status" value="1"/>
</dbReference>
<keyword evidence="10" id="KW-0998">Cell outer membrane</keyword>
<evidence type="ECO:0000256" key="1">
    <source>
        <dbReference type="ARBA" id="ARBA00004241"/>
    </source>
</evidence>
<evidence type="ECO:0000256" key="8">
    <source>
        <dbReference type="ARBA" id="ARBA00022927"/>
    </source>
</evidence>
<evidence type="ECO:0000256" key="9">
    <source>
        <dbReference type="ARBA" id="ARBA00023136"/>
    </source>
</evidence>
<evidence type="ECO:0000256" key="5">
    <source>
        <dbReference type="ARBA" id="ARBA00022452"/>
    </source>
</evidence>
<dbReference type="Pfam" id="PF03895">
    <property type="entry name" value="YadA_anchor"/>
    <property type="match status" value="1"/>
</dbReference>
<organism evidence="12 13">
    <name type="scientific">Dialister invisus DSM 15470</name>
    <dbReference type="NCBI Taxonomy" id="592028"/>
    <lineage>
        <taxon>Bacteria</taxon>
        <taxon>Bacillati</taxon>
        <taxon>Bacillota</taxon>
        <taxon>Negativicutes</taxon>
        <taxon>Veillonellales</taxon>
        <taxon>Veillonellaceae</taxon>
        <taxon>Dialister</taxon>
    </lineage>
</organism>
<keyword evidence="4" id="KW-0813">Transport</keyword>
<dbReference type="InterPro" id="IPR008635">
    <property type="entry name" value="Coiled_stalk_dom"/>
</dbReference>
<protein>
    <recommendedName>
        <fullName evidence="11">SLH domain-containing protein</fullName>
    </recommendedName>
</protein>
<dbReference type="CDD" id="cd12820">
    <property type="entry name" value="LbR_YadA-like"/>
    <property type="match status" value="3"/>
</dbReference>
<name>C9LPS8_9FIRM</name>
<dbReference type="Gene3D" id="2.150.10.10">
    <property type="entry name" value="Serralysin-like metalloprotease, C-terminal"/>
    <property type="match status" value="6"/>
</dbReference>
<reference evidence="12" key="1">
    <citation type="submission" date="2009-09" db="EMBL/GenBank/DDBJ databases">
        <authorList>
            <person name="Weinstock G."/>
            <person name="Sodergren E."/>
            <person name="Clifton S."/>
            <person name="Fulton L."/>
            <person name="Fulton B."/>
            <person name="Courtney L."/>
            <person name="Fronick C."/>
            <person name="Harrison M."/>
            <person name="Strong C."/>
            <person name="Farmer C."/>
            <person name="Delahaunty K."/>
            <person name="Markovic C."/>
            <person name="Hall O."/>
            <person name="Minx P."/>
            <person name="Tomlinson C."/>
            <person name="Mitreva M."/>
            <person name="Nelson J."/>
            <person name="Hou S."/>
            <person name="Wollam A."/>
            <person name="Pepin K.H."/>
            <person name="Johnson M."/>
            <person name="Bhonagiri V."/>
            <person name="Nash W.E."/>
            <person name="Warren W."/>
            <person name="Chinwalla A."/>
            <person name="Mardis E.R."/>
            <person name="Wilson R.K."/>
        </authorList>
    </citation>
    <scope>NUCLEOTIDE SEQUENCE [LARGE SCALE GENOMIC DNA]</scope>
    <source>
        <strain evidence="12">DSM 15470</strain>
    </source>
</reference>
<sequence>MAGINTVSAVTAGYMADGGHINSTSNVILYQDANGTYELSDQSASKGKTDNSEAVGNVAAGNFSQAGSEANYESYNIQIYRETTNPWAGVTHNGKKYDWNGSVDLVKKGNDYYCDTGAKDGEGNVLYAKFDFATMAPNPDHAGWKSGKDLGFSGGITNNVAVGNHAVTKSSSSVAIGDNSSSQGYRSVAVGADSQAGDTTDTADHNDGISAVAVGDGAKAMGNGSIATGKGAHAYGYASVAHGANAGANTTRSIAIGENAAVGYRADAVNDPQRLIAEQAIAIGYNSEANGKDATAVGRQAVADRRNSSSYGNNSHANAYNSVAIGNKSIAGLKSETDSNPVAGQSAVAVGNRATATAEYTTAVGASTYASGWHAVAVGDSNRATGRFSTAMGAGWSDYTVNEDDNDNTERERVYKHIGANQAAGDYSTAVGYGNAVSGQSSSAFGRQNAVSGENSVGIGGENIIGNESNPGDTDVLKKKNTGNITGFAFGHNNKVTGQRGLAGGESARVMAEDSIALGTEAQATLARSVALGSGATTNEVIGTSVVEIPGTNETYSNISGTEPVGTVSVGDKGKERTITNVAAGRIGPGSTDAVNGSELYAVSRQVGINVQNISDLNNRINKVGAGAAALAGLHPLDFDPDEKWDFAVGYGHYRGENAAAIGAFYRPNEDTMFNIAGTIGNGNDMVSAGLSIKVGQANHVSVSRVAMAKEIIELRKALEDQRSFIADSVAGNVLDLSKIQLFPDTPENHWAYDYVATLAGNGILEGYPDGYFKGTRSMTRYEMAAVLYRAMLRGVRLKEKALREFAPELDRIRVDTITKHKDGSPDIQRVRTIKGRGC</sequence>
<evidence type="ECO:0000256" key="4">
    <source>
        <dbReference type="ARBA" id="ARBA00022448"/>
    </source>
</evidence>
<feature type="domain" description="SLH" evidence="11">
    <location>
        <begin position="739"/>
        <end position="802"/>
    </location>
</feature>
<dbReference type="Proteomes" id="UP000004736">
    <property type="component" value="Unassembled WGS sequence"/>
</dbReference>
<evidence type="ECO:0000256" key="3">
    <source>
        <dbReference type="ARBA" id="ARBA00005848"/>
    </source>
</evidence>
<dbReference type="InterPro" id="IPR051465">
    <property type="entry name" value="Cell_Envelope_Struct_Comp"/>
</dbReference>
<proteinExistence type="inferred from homology"/>
<dbReference type="GO" id="GO:0015031">
    <property type="term" value="P:protein transport"/>
    <property type="evidence" value="ECO:0007669"/>
    <property type="project" value="UniProtKB-KW"/>
</dbReference>
<dbReference type="InterPro" id="IPR008640">
    <property type="entry name" value="Adhesin_Head_dom"/>
</dbReference>
<keyword evidence="8" id="KW-0653">Protein transport</keyword>
<dbReference type="GO" id="GO:0009279">
    <property type="term" value="C:cell outer membrane"/>
    <property type="evidence" value="ECO:0007669"/>
    <property type="project" value="UniProtKB-SubCell"/>
</dbReference>
<gene>
    <name evidence="12" type="ORF">GCWU000321_01558</name>
</gene>
<keyword evidence="9" id="KW-0472">Membrane</keyword>
<evidence type="ECO:0000313" key="12">
    <source>
        <dbReference type="EMBL" id="EEW97564.1"/>
    </source>
</evidence>
<evidence type="ECO:0000256" key="2">
    <source>
        <dbReference type="ARBA" id="ARBA00004442"/>
    </source>
</evidence>
<dbReference type="Gene3D" id="3.30.1300.30">
    <property type="entry name" value="GSPII I/J protein-like"/>
    <property type="match status" value="1"/>
</dbReference>
<dbReference type="GO" id="GO:0009986">
    <property type="term" value="C:cell surface"/>
    <property type="evidence" value="ECO:0007669"/>
    <property type="project" value="UniProtKB-SubCell"/>
</dbReference>
<comment type="similarity">
    <text evidence="3">Belongs to the autotransporter-2 (AT-2) (TC 1.B.40) family.</text>
</comment>
<dbReference type="InterPro" id="IPR005594">
    <property type="entry name" value="YadA_C"/>
</dbReference>
<keyword evidence="13" id="KW-1185">Reference proteome</keyword>
<dbReference type="STRING" id="592028.GCWU000321_01558"/>
<dbReference type="InterPro" id="IPR045584">
    <property type="entry name" value="Pilin-like"/>
</dbReference>
<comment type="caution">
    <text evidence="12">The sequence shown here is derived from an EMBL/GenBank/DDBJ whole genome shotgun (WGS) entry which is preliminary data.</text>
</comment>
<dbReference type="InterPro" id="IPR001119">
    <property type="entry name" value="SLH_dom"/>
</dbReference>
<dbReference type="eggNOG" id="COG5295">
    <property type="taxonomic scope" value="Bacteria"/>
</dbReference>
<dbReference type="PANTHER" id="PTHR43308:SF1">
    <property type="entry name" value="OUTER MEMBRANE PROTEIN ALPHA"/>
    <property type="match status" value="1"/>
</dbReference>
<evidence type="ECO:0000259" key="11">
    <source>
        <dbReference type="PROSITE" id="PS51272"/>
    </source>
</evidence>
<dbReference type="InterPro" id="IPR011049">
    <property type="entry name" value="Serralysin-like_metalloprot_C"/>
</dbReference>
<dbReference type="SUPFAM" id="SSF101967">
    <property type="entry name" value="Adhesin YadA, collagen-binding domain"/>
    <property type="match status" value="2"/>
</dbReference>
<accession>C9LPS8</accession>
<dbReference type="Pfam" id="PF05662">
    <property type="entry name" value="YadA_stalk"/>
    <property type="match status" value="1"/>
</dbReference>